<name>A0ACD1FXN2_9EURO</name>
<sequence length="98" mass="11141">MWMEGGTASSTHPAPSPQKASATLRAIRHMASEAYNLKPWQLVPFPSALHKNLNFVYLIDKDRGLLTVTQWKTTDGVRTRLIRQVELVEIYVPSIRTH</sequence>
<keyword evidence="2" id="KW-1185">Reference proteome</keyword>
<evidence type="ECO:0000313" key="2">
    <source>
        <dbReference type="Proteomes" id="UP000249057"/>
    </source>
</evidence>
<reference evidence="1" key="1">
    <citation type="submission" date="2018-02" db="EMBL/GenBank/DDBJ databases">
        <title>The genomes of Aspergillus section Nigri reveals drivers in fungal speciation.</title>
        <authorList>
            <consortium name="DOE Joint Genome Institute"/>
            <person name="Vesth T.C."/>
            <person name="Nybo J."/>
            <person name="Theobald S."/>
            <person name="Brandl J."/>
            <person name="Frisvad J.C."/>
            <person name="Nielsen K.F."/>
            <person name="Lyhne E.K."/>
            <person name="Kogle M.E."/>
            <person name="Kuo A."/>
            <person name="Riley R."/>
            <person name="Clum A."/>
            <person name="Nolan M."/>
            <person name="Lipzen A."/>
            <person name="Salamov A."/>
            <person name="Henrissat B."/>
            <person name="Wiebenga A."/>
            <person name="De vries R.P."/>
            <person name="Grigoriev I.V."/>
            <person name="Mortensen U.H."/>
            <person name="Andersen M.R."/>
            <person name="Baker S.E."/>
        </authorList>
    </citation>
    <scope>NUCLEOTIDE SEQUENCE</scope>
    <source>
        <strain evidence="1">CBS 621.78</strain>
    </source>
</reference>
<accession>A0ACD1FXN2</accession>
<proteinExistence type="predicted"/>
<evidence type="ECO:0000313" key="1">
    <source>
        <dbReference type="EMBL" id="RAH41723.1"/>
    </source>
</evidence>
<protein>
    <submittedName>
        <fullName evidence="1">Uncharacterized protein</fullName>
    </submittedName>
</protein>
<gene>
    <name evidence="1" type="ORF">BO95DRAFT_467614</name>
</gene>
<dbReference type="Proteomes" id="UP000249057">
    <property type="component" value="Unassembled WGS sequence"/>
</dbReference>
<organism evidence="1 2">
    <name type="scientific">Aspergillus brunneoviolaceus CBS 621.78</name>
    <dbReference type="NCBI Taxonomy" id="1450534"/>
    <lineage>
        <taxon>Eukaryota</taxon>
        <taxon>Fungi</taxon>
        <taxon>Dikarya</taxon>
        <taxon>Ascomycota</taxon>
        <taxon>Pezizomycotina</taxon>
        <taxon>Eurotiomycetes</taxon>
        <taxon>Eurotiomycetidae</taxon>
        <taxon>Eurotiales</taxon>
        <taxon>Aspergillaceae</taxon>
        <taxon>Aspergillus</taxon>
        <taxon>Aspergillus subgen. Circumdati</taxon>
    </lineage>
</organism>
<dbReference type="EMBL" id="KZ825384">
    <property type="protein sequence ID" value="RAH41723.1"/>
    <property type="molecule type" value="Genomic_DNA"/>
</dbReference>